<dbReference type="PROSITE" id="PS51120">
    <property type="entry name" value="LDLRB"/>
    <property type="match status" value="6"/>
</dbReference>
<dbReference type="InterPro" id="IPR000742">
    <property type="entry name" value="EGF"/>
</dbReference>
<dbReference type="CDD" id="cd00112">
    <property type="entry name" value="LDLa"/>
    <property type="match status" value="5"/>
</dbReference>
<evidence type="ECO:0000256" key="2">
    <source>
        <dbReference type="ARBA" id="ARBA00022536"/>
    </source>
</evidence>
<dbReference type="PRINTS" id="PR00261">
    <property type="entry name" value="LDLRECEPTOR"/>
</dbReference>
<feature type="repeat" description="LDL-receptor class B" evidence="16">
    <location>
        <begin position="26"/>
        <end position="73"/>
    </location>
</feature>
<evidence type="ECO:0000256" key="17">
    <source>
        <dbReference type="SAM" id="MobiDB-lite"/>
    </source>
</evidence>
<feature type="domain" description="EGF-like" evidence="18">
    <location>
        <begin position="906"/>
        <end position="942"/>
    </location>
</feature>
<dbReference type="InterPro" id="IPR036055">
    <property type="entry name" value="LDL_receptor-like_sf"/>
</dbReference>
<evidence type="ECO:0000256" key="4">
    <source>
        <dbReference type="ARBA" id="ARBA00022692"/>
    </source>
</evidence>
<evidence type="ECO:0000256" key="7">
    <source>
        <dbReference type="ARBA" id="ARBA00022837"/>
    </source>
</evidence>
<dbReference type="InterPro" id="IPR051221">
    <property type="entry name" value="LDLR-related"/>
</dbReference>
<dbReference type="SUPFAM" id="SSF63825">
    <property type="entry name" value="YWTD domain"/>
    <property type="match status" value="3"/>
</dbReference>
<dbReference type="SMART" id="SM00192">
    <property type="entry name" value="LDLa"/>
    <property type="match status" value="5"/>
</dbReference>
<dbReference type="PANTHER" id="PTHR22722">
    <property type="entry name" value="LOW-DENSITY LIPOPROTEIN RECEPTOR-RELATED PROTEIN 2-RELATED"/>
    <property type="match status" value="1"/>
</dbReference>
<feature type="domain" description="EGF-like" evidence="18">
    <location>
        <begin position="865"/>
        <end position="903"/>
    </location>
</feature>
<keyword evidence="6" id="KW-0677">Repeat</keyword>
<evidence type="ECO:0000256" key="13">
    <source>
        <dbReference type="ARBA" id="ARBA00023180"/>
    </source>
</evidence>
<feature type="repeat" description="LDL-receptor class B" evidence="16">
    <location>
        <begin position="74"/>
        <end position="115"/>
    </location>
</feature>
<feature type="disulfide bond" evidence="15">
    <location>
        <begin position="1078"/>
        <end position="1096"/>
    </location>
</feature>
<feature type="repeat" description="LDL-receptor class B" evidence="16">
    <location>
        <begin position="358"/>
        <end position="401"/>
    </location>
</feature>
<dbReference type="InterPro" id="IPR011042">
    <property type="entry name" value="6-blade_b-propeller_TolB-like"/>
</dbReference>
<dbReference type="SMART" id="SM00181">
    <property type="entry name" value="EGF"/>
    <property type="match status" value="5"/>
</dbReference>
<feature type="disulfide bond" evidence="15">
    <location>
        <begin position="907"/>
        <end position="919"/>
    </location>
</feature>
<name>A0ABQ9VI08_SAGOE</name>
<feature type="repeat" description="LDL-receptor class B" evidence="16">
    <location>
        <begin position="402"/>
        <end position="445"/>
    </location>
</feature>
<dbReference type="Proteomes" id="UP001266305">
    <property type="component" value="Unassembled WGS sequence"/>
</dbReference>
<evidence type="ECO:0000256" key="12">
    <source>
        <dbReference type="ARBA" id="ARBA00023176"/>
    </source>
</evidence>
<dbReference type="SMART" id="SM00135">
    <property type="entry name" value="LY"/>
    <property type="match status" value="11"/>
</dbReference>
<dbReference type="InterPro" id="IPR002172">
    <property type="entry name" value="LDrepeatLR_classA_rpt"/>
</dbReference>
<keyword evidence="19" id="KW-0449">Lipoprotein</keyword>
<comment type="caution">
    <text evidence="15">Lacks conserved residue(s) required for the propagation of feature annotation.</text>
</comment>
<dbReference type="PANTHER" id="PTHR22722:SF11">
    <property type="entry name" value="LOW-DENSITY LIPOPROTEIN RECEPTOR-RELATED PROTEIN 2"/>
    <property type="match status" value="1"/>
</dbReference>
<evidence type="ECO:0000256" key="1">
    <source>
        <dbReference type="ARBA" id="ARBA00004479"/>
    </source>
</evidence>
<keyword evidence="20" id="KW-1185">Reference proteome</keyword>
<feature type="repeat" description="LDL-receptor class B" evidence="16">
    <location>
        <begin position="729"/>
        <end position="770"/>
    </location>
</feature>
<evidence type="ECO:0000256" key="14">
    <source>
        <dbReference type="ARBA" id="ARBA00037878"/>
    </source>
</evidence>
<keyword evidence="12" id="KW-0168">Coated pit</keyword>
<feature type="domain" description="EGF-like" evidence="18">
    <location>
        <begin position="501"/>
        <end position="539"/>
    </location>
</feature>
<evidence type="ECO:0000256" key="8">
    <source>
        <dbReference type="ARBA" id="ARBA00022989"/>
    </source>
</evidence>
<dbReference type="Pfam" id="PF00058">
    <property type="entry name" value="Ldl_recept_b"/>
    <property type="match status" value="3"/>
</dbReference>
<feature type="domain" description="EGF-like" evidence="18">
    <location>
        <begin position="164"/>
        <end position="214"/>
    </location>
</feature>
<evidence type="ECO:0000259" key="18">
    <source>
        <dbReference type="SMART" id="SM00181"/>
    </source>
</evidence>
<feature type="disulfide bond" evidence="15">
    <location>
        <begin position="954"/>
        <end position="972"/>
    </location>
</feature>
<reference evidence="19 20" key="1">
    <citation type="submission" date="2023-05" db="EMBL/GenBank/DDBJ databases">
        <title>B98-5 Cell Line De Novo Hybrid Assembly: An Optical Mapping Approach.</title>
        <authorList>
            <person name="Kananen K."/>
            <person name="Auerbach J.A."/>
            <person name="Kautto E."/>
            <person name="Blachly J.S."/>
        </authorList>
    </citation>
    <scope>NUCLEOTIDE SEQUENCE [LARGE SCALE GENOMIC DNA]</scope>
    <source>
        <strain evidence="19">B95-8</strain>
        <tissue evidence="19">Cell line</tissue>
    </source>
</reference>
<feature type="disulfide bond" evidence="15">
    <location>
        <begin position="1029"/>
        <end position="1047"/>
    </location>
</feature>
<keyword evidence="8" id="KW-1133">Transmembrane helix</keyword>
<feature type="disulfide bond" evidence="15">
    <location>
        <begin position="866"/>
        <end position="878"/>
    </location>
</feature>
<keyword evidence="3" id="KW-0254">Endocytosis</keyword>
<dbReference type="Pfam" id="PF24468">
    <property type="entry name" value="EGF_LRP2"/>
    <property type="match status" value="1"/>
</dbReference>
<keyword evidence="11 19" id="KW-0675">Receptor</keyword>
<feature type="region of interest" description="Disordered" evidence="17">
    <location>
        <begin position="224"/>
        <end position="246"/>
    </location>
</feature>
<evidence type="ECO:0000313" key="19">
    <source>
        <dbReference type="EMBL" id="KAK2108852.1"/>
    </source>
</evidence>
<dbReference type="SUPFAM" id="SSF57196">
    <property type="entry name" value="EGF/Laminin"/>
    <property type="match status" value="2"/>
</dbReference>
<proteinExistence type="predicted"/>
<evidence type="ECO:0000256" key="6">
    <source>
        <dbReference type="ARBA" id="ARBA00022737"/>
    </source>
</evidence>
<dbReference type="Gene3D" id="4.10.400.10">
    <property type="entry name" value="Low-density Lipoprotein Receptor"/>
    <property type="match status" value="5"/>
</dbReference>
<evidence type="ECO:0000256" key="11">
    <source>
        <dbReference type="ARBA" id="ARBA00023170"/>
    </source>
</evidence>
<keyword evidence="5" id="KW-0732">Signal</keyword>
<keyword evidence="13" id="KW-0325">Glycoprotein</keyword>
<evidence type="ECO:0000256" key="16">
    <source>
        <dbReference type="PROSITE-ProRule" id="PRU00461"/>
    </source>
</evidence>
<comment type="caution">
    <text evidence="19">The sequence shown here is derived from an EMBL/GenBank/DDBJ whole genome shotgun (WGS) entry which is preliminary data.</text>
</comment>
<evidence type="ECO:0000256" key="15">
    <source>
        <dbReference type="PROSITE-ProRule" id="PRU00124"/>
    </source>
</evidence>
<dbReference type="PROSITE" id="PS01209">
    <property type="entry name" value="LDLRA_1"/>
    <property type="match status" value="2"/>
</dbReference>
<feature type="repeat" description="LDL-receptor class B" evidence="16">
    <location>
        <begin position="685"/>
        <end position="728"/>
    </location>
</feature>
<evidence type="ECO:0000313" key="20">
    <source>
        <dbReference type="Proteomes" id="UP001266305"/>
    </source>
</evidence>
<sequence>MGDIAEDIGGETRQRLEHLMSWIVSEELYWSDQGTDSGIPAKIASANMDGTSVKTLFTGNLEHLECVTLDIGEQKLYWAVTGRGVIERGNVDGTGRMILIHELSHPWGIAVYGSFLYYSDEQYEAIERVDKATGANKIVLRNNVPNLRGLRVYHRRNVAESSNGCSNNMNACQQICLPLPGGLFSCACATGFKLNLDNRTRGDKSFLASVGECHSLKIDTESRKAEEKEEVNEGVQEMVRKDRSAPSGRRRNALHVDVDMSSGFIYWCDFSSSVTSDNAIRRIKPDGSSLMNIVTQGIGENGVRGIAVDWVAGNIYFTNAFVSETLIEVLRINTTYRRVLLKATVDMPRHIVVDPKNRYLFWADYGQRPKIERSSLDCTNRTVLVSEGIVTPRGLAVDRSNGYVYWVDDSLDIIARIHISGGNSEVIRYGSRYPTPYGITVFRNSIIWVDRNLKKVFQASKEPENTDPPTVIRDNINWLRDVTVFDKEVQPRSPAEVNNNPCLENNGGCSHLCFALPGLNNPKCDCAFGTLQSDGKSCAISTENFLIFALSDSLRSLHLDPENHSPPFQTMNVERTVMSLDYDSVSDRIYFTQNLVSGRGQISYVSLSSGIHTPTVIASGIGTADGIAFDWITRRIYYSDYLNQTINSMAEDGSNRTVIARVSKPRAIDYEVSCELIVDFFHMTRYLYWADWDMYAKIERATLGGNFRVPIVNSSLVMPSGLTLDYEEDLLYWVDPSLQRIERSTLTGMDREVIVNAPVHAFGLTLYGQHIYWTDLYTQRIYRANKYDGSGQIAMTTNLLFQPRGINTVVKNQKQQCNNPCEQFNGGCSHICAPGPDGAECQCPHEGNWYLANNKKHCIVDNGQRCGASSFTCSNGRCISEEWKCDTEDDCGDGSDEMESVCALHTCSLTAFTCTNGRCVPYSYRCDYYNDCGDGSDEEGCLFRDCNATTEFMCNNRRCIPREFVCNGVDNCHDNNTSDEKNCRISVVDPAFLTALKMLPCQWFEFYSRSVSMDTVHTTQTCSSSEFQCTSGRCIPQHWYCDEESDCSDASDEPASCDEWNSLGGRQVRTCLSDEFKCDDGRCIPSEWICDGDNDCGDMSDEDERHECGK</sequence>
<dbReference type="Pfam" id="PF00057">
    <property type="entry name" value="Ldl_recept_a"/>
    <property type="match status" value="5"/>
</dbReference>
<evidence type="ECO:0000256" key="10">
    <source>
        <dbReference type="ARBA" id="ARBA00023157"/>
    </source>
</evidence>
<organism evidence="19 20">
    <name type="scientific">Saguinus oedipus</name>
    <name type="common">Cotton-top tamarin</name>
    <name type="synonym">Oedipomidas oedipus</name>
    <dbReference type="NCBI Taxonomy" id="9490"/>
    <lineage>
        <taxon>Eukaryota</taxon>
        <taxon>Metazoa</taxon>
        <taxon>Chordata</taxon>
        <taxon>Craniata</taxon>
        <taxon>Vertebrata</taxon>
        <taxon>Euteleostomi</taxon>
        <taxon>Mammalia</taxon>
        <taxon>Eutheria</taxon>
        <taxon>Euarchontoglires</taxon>
        <taxon>Primates</taxon>
        <taxon>Haplorrhini</taxon>
        <taxon>Platyrrhini</taxon>
        <taxon>Cebidae</taxon>
        <taxon>Callitrichinae</taxon>
        <taxon>Saguinus</taxon>
    </lineage>
</organism>
<keyword evidence="4" id="KW-0812">Transmembrane</keyword>
<feature type="disulfide bond" evidence="15">
    <location>
        <begin position="914"/>
        <end position="932"/>
    </location>
</feature>
<protein>
    <submittedName>
        <fullName evidence="19">Low-density lipoprotein receptor- protein 2</fullName>
    </submittedName>
</protein>
<feature type="disulfide bond" evidence="15">
    <location>
        <begin position="926"/>
        <end position="941"/>
    </location>
</feature>
<accession>A0ABQ9VI08</accession>
<gene>
    <name evidence="19" type="primary">LRP2_3</name>
    <name evidence="19" type="ORF">P7K49_014017</name>
</gene>
<dbReference type="EMBL" id="JASSZA010000006">
    <property type="protein sequence ID" value="KAK2108852.1"/>
    <property type="molecule type" value="Genomic_DNA"/>
</dbReference>
<comment type="subcellular location">
    <subcellularLocation>
        <location evidence="14">Membrane</location>
        <location evidence="14">Coated pit</location>
    </subcellularLocation>
    <subcellularLocation>
        <location evidence="1">Membrane</location>
        <topology evidence="1">Single-pass type I membrane protein</topology>
    </subcellularLocation>
</comment>
<dbReference type="InterPro" id="IPR000033">
    <property type="entry name" value="LDLR_classB_rpt"/>
</dbReference>
<keyword evidence="2" id="KW-0245">EGF-like domain</keyword>
<evidence type="ECO:0000256" key="9">
    <source>
        <dbReference type="ARBA" id="ARBA00023136"/>
    </source>
</evidence>
<keyword evidence="9" id="KW-0472">Membrane</keyword>
<keyword evidence="7" id="KW-0106">Calcium</keyword>
<feature type="disulfide bond" evidence="15">
    <location>
        <begin position="873"/>
        <end position="891"/>
    </location>
</feature>
<dbReference type="InterPro" id="IPR056588">
    <property type="entry name" value="EGF_LRP2"/>
</dbReference>
<evidence type="ECO:0000256" key="3">
    <source>
        <dbReference type="ARBA" id="ARBA00022583"/>
    </source>
</evidence>
<dbReference type="InterPro" id="IPR023415">
    <property type="entry name" value="LDLR_class-A_CS"/>
</dbReference>
<dbReference type="SUPFAM" id="SSF57424">
    <property type="entry name" value="LDL receptor-like module"/>
    <property type="match status" value="5"/>
</dbReference>
<dbReference type="PROSITE" id="PS50068">
    <property type="entry name" value="LDLRA_2"/>
    <property type="match status" value="5"/>
</dbReference>
<feature type="disulfide bond" evidence="15">
    <location>
        <begin position="1022"/>
        <end position="1034"/>
    </location>
</feature>
<keyword evidence="10 15" id="KW-1015">Disulfide bond</keyword>
<dbReference type="Gene3D" id="2.120.10.30">
    <property type="entry name" value="TolB, C-terminal domain"/>
    <property type="match status" value="3"/>
</dbReference>
<feature type="domain" description="EGF-like" evidence="18">
    <location>
        <begin position="820"/>
        <end position="859"/>
    </location>
</feature>
<evidence type="ECO:0000256" key="5">
    <source>
        <dbReference type="ARBA" id="ARBA00022729"/>
    </source>
</evidence>
<feature type="disulfide bond" evidence="15">
    <location>
        <begin position="1071"/>
        <end position="1083"/>
    </location>
</feature>